<accession>A0A428P296</accession>
<dbReference type="AlphaFoldDB" id="A0A428P296"/>
<proteinExistence type="predicted"/>
<organism evidence="1 2">
    <name type="scientific">Fusarium duplospermum</name>
    <dbReference type="NCBI Taxonomy" id="1325734"/>
    <lineage>
        <taxon>Eukaryota</taxon>
        <taxon>Fungi</taxon>
        <taxon>Dikarya</taxon>
        <taxon>Ascomycota</taxon>
        <taxon>Pezizomycotina</taxon>
        <taxon>Sordariomycetes</taxon>
        <taxon>Hypocreomycetidae</taxon>
        <taxon>Hypocreales</taxon>
        <taxon>Nectriaceae</taxon>
        <taxon>Fusarium</taxon>
        <taxon>Fusarium solani species complex</taxon>
    </lineage>
</organism>
<protein>
    <submittedName>
        <fullName evidence="1">Uncharacterized protein</fullName>
    </submittedName>
</protein>
<evidence type="ECO:0000313" key="1">
    <source>
        <dbReference type="EMBL" id="RSL47143.1"/>
    </source>
</evidence>
<gene>
    <name evidence="1" type="ORF">CEP54_013533</name>
</gene>
<reference evidence="1 2" key="1">
    <citation type="submission" date="2017-06" db="EMBL/GenBank/DDBJ databases">
        <title>Comparative genomic analysis of Ambrosia Fusariam Clade fungi.</title>
        <authorList>
            <person name="Stajich J.E."/>
            <person name="Carrillo J."/>
            <person name="Kijimoto T."/>
            <person name="Eskalen A."/>
            <person name="O'Donnell K."/>
            <person name="Kasson M."/>
        </authorList>
    </citation>
    <scope>NUCLEOTIDE SEQUENCE [LARGE SCALE GENOMIC DNA]</scope>
    <source>
        <strain evidence="1 2">NRRL62584</strain>
    </source>
</reference>
<keyword evidence="2" id="KW-1185">Reference proteome</keyword>
<dbReference type="EMBL" id="NKCI01000223">
    <property type="protein sequence ID" value="RSL47143.1"/>
    <property type="molecule type" value="Genomic_DNA"/>
</dbReference>
<evidence type="ECO:0000313" key="2">
    <source>
        <dbReference type="Proteomes" id="UP000288168"/>
    </source>
</evidence>
<sequence>MFGDHCVAPRLHRHGAYVKACHWTPPEASWSLPRKSLAFFQRHPALDLSTYQDLPTKHFTVPHNNNKQHTMGLFWSKGIGGRHFGTSIHVDKNGVRRGPWRFSLGKFSCFRA</sequence>
<dbReference type="STRING" id="1325734.A0A428P296"/>
<dbReference type="Proteomes" id="UP000288168">
    <property type="component" value="Unassembled WGS sequence"/>
</dbReference>
<comment type="caution">
    <text evidence="1">The sequence shown here is derived from an EMBL/GenBank/DDBJ whole genome shotgun (WGS) entry which is preliminary data.</text>
</comment>
<name>A0A428P296_9HYPO</name>
<dbReference type="OrthoDB" id="4774177at2759"/>